<evidence type="ECO:0000256" key="1">
    <source>
        <dbReference type="SAM" id="MobiDB-lite"/>
    </source>
</evidence>
<dbReference type="Proteomes" id="UP000058857">
    <property type="component" value="Chromosome 2"/>
</dbReference>
<organism evidence="2">
    <name type="scientific">Leptospira borgpetersenii serovar Ballum</name>
    <dbReference type="NCBI Taxonomy" id="280505"/>
    <lineage>
        <taxon>Bacteria</taxon>
        <taxon>Pseudomonadati</taxon>
        <taxon>Spirochaetota</taxon>
        <taxon>Spirochaetia</taxon>
        <taxon>Leptospirales</taxon>
        <taxon>Leptospiraceae</taxon>
        <taxon>Leptospira</taxon>
    </lineage>
</organism>
<reference evidence="2 3" key="1">
    <citation type="journal article" date="2015" name="PLoS Negl. Trop. Dis.">
        <title>Distribution of Plasmids in Distinct Leptospira Pathogenic Species.</title>
        <authorList>
            <person name="Wang Y."/>
            <person name="Zhuang X."/>
            <person name="Zhong Y."/>
            <person name="Zhang C."/>
            <person name="Zhang Y."/>
            <person name="Zeng L."/>
            <person name="Zhu Y."/>
            <person name="He P."/>
            <person name="Dong K."/>
            <person name="Pal U."/>
            <person name="Guo X."/>
            <person name="Qin J."/>
        </authorList>
    </citation>
    <scope>NUCLEOTIDE SEQUENCE [LARGE SCALE GENOMIC DNA]</scope>
    <source>
        <strain evidence="2 3">56604</strain>
    </source>
</reference>
<name>A0A0S2IXR7_LEPBO</name>
<gene>
    <name evidence="2" type="ORF">LBBP_04156</name>
</gene>
<dbReference type="PATRIC" id="fig|280505.15.peg.4044"/>
<dbReference type="EMBL" id="CP012030">
    <property type="protein sequence ID" value="ALO28285.1"/>
    <property type="molecule type" value="Genomic_DNA"/>
</dbReference>
<dbReference type="AlphaFoldDB" id="A0A0S2IXR7"/>
<feature type="region of interest" description="Disordered" evidence="1">
    <location>
        <begin position="1"/>
        <end position="20"/>
    </location>
</feature>
<proteinExistence type="predicted"/>
<evidence type="ECO:0000313" key="2">
    <source>
        <dbReference type="EMBL" id="ALO28285.1"/>
    </source>
</evidence>
<protein>
    <submittedName>
        <fullName evidence="2">Uncharacterized protein</fullName>
    </submittedName>
</protein>
<sequence length="41" mass="4967">MSSVEENENEFFIGRPENGDPSYKFDLRIYIFEFYRDALKV</sequence>
<accession>A0A0S2IXR7</accession>
<evidence type="ECO:0000313" key="3">
    <source>
        <dbReference type="Proteomes" id="UP000058857"/>
    </source>
</evidence>